<dbReference type="Pfam" id="PF22505">
    <property type="entry name" value="RNase_J_b_CASP"/>
    <property type="match status" value="1"/>
</dbReference>
<dbReference type="InterPro" id="IPR036866">
    <property type="entry name" value="RibonucZ/Hydroxyglut_hydro"/>
</dbReference>
<comment type="subcellular location">
    <subcellularLocation>
        <location evidence="9">Cytoplasm</location>
    </subcellularLocation>
</comment>
<dbReference type="InterPro" id="IPR001279">
    <property type="entry name" value="Metallo-B-lactamas"/>
</dbReference>
<evidence type="ECO:0000259" key="10">
    <source>
        <dbReference type="SMART" id="SM00849"/>
    </source>
</evidence>
<dbReference type="Gene3D" id="3.40.50.10710">
    <property type="entry name" value="Metallo-hydrolase/oxidoreductase"/>
    <property type="match status" value="1"/>
</dbReference>
<keyword evidence="9" id="KW-0698">rRNA processing</keyword>
<keyword evidence="1 9" id="KW-0963">Cytoplasm</keyword>
<evidence type="ECO:0000256" key="3">
    <source>
        <dbReference type="ARBA" id="ARBA00022723"/>
    </source>
</evidence>
<evidence type="ECO:0000256" key="6">
    <source>
        <dbReference type="ARBA" id="ARBA00022833"/>
    </source>
</evidence>
<protein>
    <recommendedName>
        <fullName evidence="9">Ribonuclease J</fullName>
        <shortName evidence="9">RNase J</shortName>
        <ecNumber evidence="9">3.1.-.-</ecNumber>
    </recommendedName>
</protein>
<comment type="function">
    <text evidence="9">An RNase that has 5'-3' exonuclease and possibly endonuclease activity. Involved in maturation of rRNA and in some organisms also mRNA maturation and/or decay.</text>
</comment>
<dbReference type="InterPro" id="IPR030854">
    <property type="entry name" value="RNase_J_bac"/>
</dbReference>
<dbReference type="InterPro" id="IPR055132">
    <property type="entry name" value="RNase_J_b_CASP"/>
</dbReference>
<organism evidence="11 12">
    <name type="scientific">Sphaerisporangium dianthi</name>
    <dbReference type="NCBI Taxonomy" id="1436120"/>
    <lineage>
        <taxon>Bacteria</taxon>
        <taxon>Bacillati</taxon>
        <taxon>Actinomycetota</taxon>
        <taxon>Actinomycetes</taxon>
        <taxon>Streptosporangiales</taxon>
        <taxon>Streptosporangiaceae</taxon>
        <taxon>Sphaerisporangium</taxon>
    </lineage>
</organism>
<dbReference type="PANTHER" id="PTHR43694">
    <property type="entry name" value="RIBONUCLEASE J"/>
    <property type="match status" value="1"/>
</dbReference>
<dbReference type="EMBL" id="JBHSFP010000001">
    <property type="protein sequence ID" value="MFC4529610.1"/>
    <property type="molecule type" value="Genomic_DNA"/>
</dbReference>
<dbReference type="Pfam" id="PF17770">
    <property type="entry name" value="RNase_J_C"/>
    <property type="match status" value="1"/>
</dbReference>
<keyword evidence="5 9" id="KW-0378">Hydrolase</keyword>
<dbReference type="SMART" id="SM00849">
    <property type="entry name" value="Lactamase_B"/>
    <property type="match status" value="1"/>
</dbReference>
<accession>A0ABV9C980</accession>
<dbReference type="Pfam" id="PF00753">
    <property type="entry name" value="Lactamase_B"/>
    <property type="match status" value="1"/>
</dbReference>
<keyword evidence="4 9" id="KW-0255">Endonuclease</keyword>
<dbReference type="InterPro" id="IPR042173">
    <property type="entry name" value="RNase_J_2"/>
</dbReference>
<comment type="subunit">
    <text evidence="9">Homodimer, may be a subunit of the RNA degradosome.</text>
</comment>
<evidence type="ECO:0000256" key="5">
    <source>
        <dbReference type="ARBA" id="ARBA00022801"/>
    </source>
</evidence>
<evidence type="ECO:0000256" key="1">
    <source>
        <dbReference type="ARBA" id="ARBA00022490"/>
    </source>
</evidence>
<dbReference type="GO" id="GO:0016787">
    <property type="term" value="F:hydrolase activity"/>
    <property type="evidence" value="ECO:0007669"/>
    <property type="project" value="UniProtKB-KW"/>
</dbReference>
<evidence type="ECO:0000256" key="7">
    <source>
        <dbReference type="ARBA" id="ARBA00022839"/>
    </source>
</evidence>
<dbReference type="RefSeq" id="WP_380836221.1">
    <property type="nucleotide sequence ID" value="NZ_JBHSFP010000001.1"/>
</dbReference>
<evidence type="ECO:0000313" key="11">
    <source>
        <dbReference type="EMBL" id="MFC4529610.1"/>
    </source>
</evidence>
<keyword evidence="2 9" id="KW-0540">Nuclease</keyword>
<feature type="binding site" evidence="9">
    <location>
        <begin position="373"/>
        <end position="377"/>
    </location>
    <ligand>
        <name>substrate</name>
    </ligand>
</feature>
<dbReference type="InterPro" id="IPR004613">
    <property type="entry name" value="RNase_J"/>
</dbReference>
<dbReference type="HAMAP" id="MF_01491">
    <property type="entry name" value="RNase_J_bact"/>
    <property type="match status" value="1"/>
</dbReference>
<dbReference type="PIRSF" id="PIRSF004803">
    <property type="entry name" value="RnjA"/>
    <property type="match status" value="1"/>
</dbReference>
<comment type="similarity">
    <text evidence="9">Belongs to the metallo-beta-lactamase superfamily. RNA-metabolizing metallo-beta-lactamase-like family. Bacterial RNase J subfamily.</text>
</comment>
<keyword evidence="8 9" id="KW-0694">RNA-binding</keyword>
<keyword evidence="7 9" id="KW-0269">Exonuclease</keyword>
<evidence type="ECO:0000313" key="12">
    <source>
        <dbReference type="Proteomes" id="UP001596004"/>
    </source>
</evidence>
<name>A0ABV9C980_9ACTN</name>
<dbReference type="Gene3D" id="3.10.20.580">
    <property type="match status" value="1"/>
</dbReference>
<keyword evidence="6" id="KW-0862">Zinc</keyword>
<keyword evidence="12" id="KW-1185">Reference proteome</keyword>
<dbReference type="Gene3D" id="3.60.15.10">
    <property type="entry name" value="Ribonuclease Z/Hydroxyacylglutathione hydrolase-like"/>
    <property type="match status" value="1"/>
</dbReference>
<comment type="caution">
    <text evidence="11">The sequence shown here is derived from an EMBL/GenBank/DDBJ whole genome shotgun (WGS) entry which is preliminary data.</text>
</comment>
<keyword evidence="3" id="KW-0479">Metal-binding</keyword>
<dbReference type="InterPro" id="IPR041636">
    <property type="entry name" value="RNase_J_C"/>
</dbReference>
<dbReference type="PANTHER" id="PTHR43694:SF1">
    <property type="entry name" value="RIBONUCLEASE J"/>
    <property type="match status" value="1"/>
</dbReference>
<reference evidence="12" key="1">
    <citation type="journal article" date="2019" name="Int. J. Syst. Evol. Microbiol.">
        <title>The Global Catalogue of Microorganisms (GCM) 10K type strain sequencing project: providing services to taxonomists for standard genome sequencing and annotation.</title>
        <authorList>
            <consortium name="The Broad Institute Genomics Platform"/>
            <consortium name="The Broad Institute Genome Sequencing Center for Infectious Disease"/>
            <person name="Wu L."/>
            <person name="Ma J."/>
        </authorList>
    </citation>
    <scope>NUCLEOTIDE SEQUENCE [LARGE SCALE GENOMIC DNA]</scope>
    <source>
        <strain evidence="12">CGMCC 4.7132</strain>
    </source>
</reference>
<gene>
    <name evidence="9" type="primary">rnj</name>
    <name evidence="11" type="ORF">ACFO60_02445</name>
</gene>
<dbReference type="Pfam" id="PF07521">
    <property type="entry name" value="RMMBL"/>
    <property type="match status" value="1"/>
</dbReference>
<evidence type="ECO:0000256" key="4">
    <source>
        <dbReference type="ARBA" id="ARBA00022759"/>
    </source>
</evidence>
<feature type="domain" description="Metallo-beta-lactamase" evidence="10">
    <location>
        <begin position="31"/>
        <end position="225"/>
    </location>
</feature>
<sequence>MSHPHPELGPPPALPEHGLRIVALGGLGEIGRNMAVFEFDGRLLVVDCGVLFPEPDQPGVDLILPDFEYIRDRLDDIEAVVLTHAHEDHIGAVPYLLRERRDIPLVGSRLTLGMIESKLTEHRIQPVKIEVAEGQRQRFGPFECEFFAVNHSIPDALAVAIRTPAGIVLHTGDFKMDQLPLDGRLTDLGGFARLGAEGVDLLMSDSTNSEVPGFVPSETTIGPVIDEVFRSAAKRIIVACFASHVHRVQQVFDAAEENGRKVALIGRSMVRNMGVARELGYLRVPAGLLVDAREIEEWPPEDVVLICTGSQGEPMAALSRMANRDHPIRVAEGDTVVLASSLVPGNETAVNKVINGLTRWGARVVHKGNALVHVSGHAAAGELLYVLNATKPSNFMPVHGEWRHLRAHAKLAALTGVPDDHIVIAEDGVAVDLVDGRARIVGAVPCGYVYVDGSSVGGVTDVALKDRRILGDEGFISVVVVVDSTTGKVSGGPEVYARGSGIEIDAFDAVIPLIEKALQDSAADGVADIQQMRRLTRRIVGRWVNDTYRRRPMIVPVIVEV</sequence>
<evidence type="ECO:0000256" key="8">
    <source>
        <dbReference type="ARBA" id="ARBA00022884"/>
    </source>
</evidence>
<dbReference type="EC" id="3.1.-.-" evidence="9"/>
<dbReference type="InterPro" id="IPR011108">
    <property type="entry name" value="RMMBL"/>
</dbReference>
<evidence type="ECO:0000256" key="9">
    <source>
        <dbReference type="HAMAP-Rule" id="MF_01491"/>
    </source>
</evidence>
<evidence type="ECO:0000256" key="2">
    <source>
        <dbReference type="ARBA" id="ARBA00022722"/>
    </source>
</evidence>
<dbReference type="Proteomes" id="UP001596004">
    <property type="component" value="Unassembled WGS sequence"/>
</dbReference>
<proteinExistence type="inferred from homology"/>
<dbReference type="NCBIfam" id="TIGR00649">
    <property type="entry name" value="MG423"/>
    <property type="match status" value="1"/>
</dbReference>
<dbReference type="CDD" id="cd07714">
    <property type="entry name" value="RNaseJ_MBL-fold"/>
    <property type="match status" value="1"/>
</dbReference>
<dbReference type="SUPFAM" id="SSF56281">
    <property type="entry name" value="Metallo-hydrolase/oxidoreductase"/>
    <property type="match status" value="1"/>
</dbReference>